<feature type="domain" description="Glycosyl transferase family 1" evidence="1">
    <location>
        <begin position="216"/>
        <end position="327"/>
    </location>
</feature>
<keyword evidence="3" id="KW-1185">Reference proteome</keyword>
<dbReference type="AlphaFoldDB" id="A0A927E898"/>
<gene>
    <name evidence="2" type="ORF">IED13_05540</name>
</gene>
<protein>
    <submittedName>
        <fullName evidence="2">Glycosyltransferase</fullName>
    </submittedName>
</protein>
<comment type="caution">
    <text evidence="2">The sequence shown here is derived from an EMBL/GenBank/DDBJ whole genome shotgun (WGS) entry which is preliminary data.</text>
</comment>
<dbReference type="PANTHER" id="PTHR46656:SF3">
    <property type="entry name" value="PUTATIVE-RELATED"/>
    <property type="match status" value="1"/>
</dbReference>
<evidence type="ECO:0000313" key="3">
    <source>
        <dbReference type="Proteomes" id="UP000619295"/>
    </source>
</evidence>
<accession>A0A927E898</accession>
<dbReference type="GO" id="GO:0016757">
    <property type="term" value="F:glycosyltransferase activity"/>
    <property type="evidence" value="ECO:0007669"/>
    <property type="project" value="InterPro"/>
</dbReference>
<proteinExistence type="predicted"/>
<dbReference type="Pfam" id="PF00534">
    <property type="entry name" value="Glycos_transf_1"/>
    <property type="match status" value="1"/>
</dbReference>
<name>A0A927E898_9HYPH</name>
<reference evidence="2" key="1">
    <citation type="submission" date="2020-09" db="EMBL/GenBank/DDBJ databases">
        <title>Bosea spartocytisi sp. nov. a root nodule endophyte of Spartocytisus supranubius in the high mountain ecosystem fo the Teide National Park (Canary Islands, Spain).</title>
        <authorList>
            <person name="Pulido-Suarez L."/>
            <person name="Peix A."/>
            <person name="Igual J.M."/>
            <person name="Socas-Perez N."/>
            <person name="Velazquez E."/>
            <person name="Flores-Felix J.D."/>
            <person name="Leon-Barrios M."/>
        </authorList>
    </citation>
    <scope>NUCLEOTIDE SEQUENCE</scope>
    <source>
        <strain evidence="2">SSUT16</strain>
    </source>
</reference>
<dbReference type="PANTHER" id="PTHR46656">
    <property type="entry name" value="PUTATIVE-RELATED"/>
    <property type="match status" value="1"/>
</dbReference>
<evidence type="ECO:0000313" key="2">
    <source>
        <dbReference type="EMBL" id="MBD3845150.1"/>
    </source>
</evidence>
<sequence length="417" mass="45817">MPNFLVRLFHQQIWRRLPLGARRAVFAQVSAWRAPSIAPEAKAKQPIIIVGMLRQASGLGDAARKSHDALKAAGMFVYGVDVTRLLMHEANYADFSFEDGRDLLGEGTVILHVSGPVVPRVMAFLGKRFVRSKRIMAHWFWELPTLPENWQPALPFLHDICASTRFVADAIRPMAGGRPVHIVSYPIDPEIIRPMQHLQAGPFTALVAFNFASNFTRKNPCAAIRAFRLAFGDDPGVRLVVKYLNEASWPDGVRLMQAAAAGAENITMNGEVLDDAGVDHLYQQSDVVMSLHRAEGLGLTIAEAMMRGLPVIATNWSGSTDFFAANAGFPISFKLVPIDDPQQNYGGAGVHWRNPTDAVWADADIEEAAAALRALRADTKLRESLGAAGAKKAQDFFDPARHVAQIKQVLNGEQQRL</sequence>
<dbReference type="RefSeq" id="WP_191123619.1">
    <property type="nucleotide sequence ID" value="NZ_JACXWY010000003.1"/>
</dbReference>
<organism evidence="2 3">
    <name type="scientific">Bosea spartocytisi</name>
    <dbReference type="NCBI Taxonomy" id="2773451"/>
    <lineage>
        <taxon>Bacteria</taxon>
        <taxon>Pseudomonadati</taxon>
        <taxon>Pseudomonadota</taxon>
        <taxon>Alphaproteobacteria</taxon>
        <taxon>Hyphomicrobiales</taxon>
        <taxon>Boseaceae</taxon>
        <taxon>Bosea</taxon>
    </lineage>
</organism>
<dbReference type="EMBL" id="JACXWY010000003">
    <property type="protein sequence ID" value="MBD3845150.1"/>
    <property type="molecule type" value="Genomic_DNA"/>
</dbReference>
<dbReference type="Proteomes" id="UP000619295">
    <property type="component" value="Unassembled WGS sequence"/>
</dbReference>
<dbReference type="SUPFAM" id="SSF53756">
    <property type="entry name" value="UDP-Glycosyltransferase/glycogen phosphorylase"/>
    <property type="match status" value="1"/>
</dbReference>
<evidence type="ECO:0000259" key="1">
    <source>
        <dbReference type="Pfam" id="PF00534"/>
    </source>
</evidence>
<dbReference type="InterPro" id="IPR001296">
    <property type="entry name" value="Glyco_trans_1"/>
</dbReference>
<dbReference type="Gene3D" id="3.40.50.2000">
    <property type="entry name" value="Glycogen Phosphorylase B"/>
    <property type="match status" value="1"/>
</dbReference>